<dbReference type="SUPFAM" id="SSF55811">
    <property type="entry name" value="Nudix"/>
    <property type="match status" value="1"/>
</dbReference>
<evidence type="ECO:0000256" key="8">
    <source>
        <dbReference type="ARBA" id="ARBA00025164"/>
    </source>
</evidence>
<comment type="catalytic activity">
    <reaction evidence="12">
        <text>ADP-D-ribose + H2O = D-ribose 5-phosphate + AMP + 2 H(+)</text>
        <dbReference type="Rhea" id="RHEA:10412"/>
        <dbReference type="ChEBI" id="CHEBI:15377"/>
        <dbReference type="ChEBI" id="CHEBI:15378"/>
        <dbReference type="ChEBI" id="CHEBI:57967"/>
        <dbReference type="ChEBI" id="CHEBI:78346"/>
        <dbReference type="ChEBI" id="CHEBI:456215"/>
        <dbReference type="EC" id="3.6.1.13"/>
    </reaction>
</comment>
<sequence>MGMKTPDPLVDRYGREVAEFIRAALAGDEAYLTEDFIALAAQEVALYHGERSVDEVRAVRAMILTRAWARMRAGRKRPLHGSRNRHSRDEITVQKRDIPYSYFFAVEDSTLTHRRYDAGTTDEMDRAGFLMADAVTVLPYDPVRDRVLVVEQFRYGTYVRGEASPWMLEPIAGRIDPGETPNETAAREAREEAGLTIGALHQIAEFYPSPGAASEHITSYVAICDLPDGCAGSGGLDDEHEDIAASLYTYDTLIEMCDAGQLDTGPLYLSALWLARHRDRLRA</sequence>
<keyword evidence="6" id="KW-0378">Hydrolase</keyword>
<dbReference type="Proteomes" id="UP001399917">
    <property type="component" value="Unassembled WGS sequence"/>
</dbReference>
<evidence type="ECO:0000256" key="7">
    <source>
        <dbReference type="ARBA" id="ARBA00022842"/>
    </source>
</evidence>
<dbReference type="PANTHER" id="PTHR11839:SF5">
    <property type="entry name" value="ADP-RIBOSE PYROPHOSPHATASE"/>
    <property type="match status" value="1"/>
</dbReference>
<evidence type="ECO:0000256" key="9">
    <source>
        <dbReference type="ARBA" id="ARBA00030162"/>
    </source>
</evidence>
<dbReference type="EMBL" id="BAABDF010000007">
    <property type="protein sequence ID" value="GAA3875367.1"/>
    <property type="molecule type" value="Genomic_DNA"/>
</dbReference>
<evidence type="ECO:0000313" key="14">
    <source>
        <dbReference type="EMBL" id="GAA3875367.1"/>
    </source>
</evidence>
<gene>
    <name evidence="14" type="ORF">GCM10022404_26430</name>
</gene>
<keyword evidence="15" id="KW-1185">Reference proteome</keyword>
<dbReference type="PROSITE" id="PS00893">
    <property type="entry name" value="NUDIX_BOX"/>
    <property type="match status" value="1"/>
</dbReference>
<accession>A0ABP7KHS9</accession>
<comment type="similarity">
    <text evidence="2">Belongs to the Nudix hydrolase family. NudF subfamily.</text>
</comment>
<evidence type="ECO:0000256" key="6">
    <source>
        <dbReference type="ARBA" id="ARBA00022801"/>
    </source>
</evidence>
<name>A0ABP7KHS9_9RHOB</name>
<evidence type="ECO:0000256" key="10">
    <source>
        <dbReference type="ARBA" id="ARBA00030308"/>
    </source>
</evidence>
<feature type="domain" description="Nudix hydrolase" evidence="13">
    <location>
        <begin position="130"/>
        <end position="270"/>
    </location>
</feature>
<dbReference type="PANTHER" id="PTHR11839">
    <property type="entry name" value="UDP/ADP-SUGAR PYROPHOSPHATASE"/>
    <property type="match status" value="1"/>
</dbReference>
<evidence type="ECO:0000256" key="12">
    <source>
        <dbReference type="ARBA" id="ARBA00049546"/>
    </source>
</evidence>
<evidence type="ECO:0000259" key="13">
    <source>
        <dbReference type="PROSITE" id="PS51462"/>
    </source>
</evidence>
<dbReference type="EC" id="3.6.1.13" evidence="3"/>
<organism evidence="14 15">
    <name type="scientific">Celeribacter arenosi</name>
    <dbReference type="NCBI Taxonomy" id="792649"/>
    <lineage>
        <taxon>Bacteria</taxon>
        <taxon>Pseudomonadati</taxon>
        <taxon>Pseudomonadota</taxon>
        <taxon>Alphaproteobacteria</taxon>
        <taxon>Rhodobacterales</taxon>
        <taxon>Roseobacteraceae</taxon>
        <taxon>Celeribacter</taxon>
    </lineage>
</organism>
<dbReference type="InterPro" id="IPR015797">
    <property type="entry name" value="NUDIX_hydrolase-like_dom_sf"/>
</dbReference>
<dbReference type="PROSITE" id="PS51462">
    <property type="entry name" value="NUDIX"/>
    <property type="match status" value="1"/>
</dbReference>
<keyword evidence="7" id="KW-0460">Magnesium</keyword>
<dbReference type="InterPro" id="IPR000086">
    <property type="entry name" value="NUDIX_hydrolase_dom"/>
</dbReference>
<evidence type="ECO:0000256" key="5">
    <source>
        <dbReference type="ARBA" id="ARBA00022723"/>
    </source>
</evidence>
<comment type="function">
    <text evidence="8">Acts on ADP-mannose and ADP-glucose as well as ADP-ribose. Prevents glycogen biosynthesis. The reaction catalyzed by this enzyme is a limiting step of the gluconeogenic process.</text>
</comment>
<comment type="cofactor">
    <cofactor evidence="1">
        <name>Mg(2+)</name>
        <dbReference type="ChEBI" id="CHEBI:18420"/>
    </cofactor>
</comment>
<evidence type="ECO:0000256" key="4">
    <source>
        <dbReference type="ARBA" id="ARBA00013297"/>
    </source>
</evidence>
<dbReference type="InterPro" id="IPR004385">
    <property type="entry name" value="NDP_pyrophosphatase"/>
</dbReference>
<proteinExistence type="inferred from homology"/>
<evidence type="ECO:0000256" key="3">
    <source>
        <dbReference type="ARBA" id="ARBA00012453"/>
    </source>
</evidence>
<evidence type="ECO:0000256" key="1">
    <source>
        <dbReference type="ARBA" id="ARBA00001946"/>
    </source>
</evidence>
<evidence type="ECO:0000256" key="11">
    <source>
        <dbReference type="ARBA" id="ARBA00033056"/>
    </source>
</evidence>
<evidence type="ECO:0000313" key="15">
    <source>
        <dbReference type="Proteomes" id="UP001399917"/>
    </source>
</evidence>
<dbReference type="CDD" id="cd24155">
    <property type="entry name" value="NUDIX_ADPRase"/>
    <property type="match status" value="1"/>
</dbReference>
<dbReference type="InterPro" id="IPR020084">
    <property type="entry name" value="NUDIX_hydrolase_CS"/>
</dbReference>
<reference evidence="15" key="1">
    <citation type="journal article" date="2019" name="Int. J. Syst. Evol. Microbiol.">
        <title>The Global Catalogue of Microorganisms (GCM) 10K type strain sequencing project: providing services to taxonomists for standard genome sequencing and annotation.</title>
        <authorList>
            <consortium name="The Broad Institute Genomics Platform"/>
            <consortium name="The Broad Institute Genome Sequencing Center for Infectious Disease"/>
            <person name="Wu L."/>
            <person name="Ma J."/>
        </authorList>
    </citation>
    <scope>NUCLEOTIDE SEQUENCE [LARGE SCALE GENOMIC DNA]</scope>
    <source>
        <strain evidence="15">JCM 17190</strain>
    </source>
</reference>
<dbReference type="NCBIfam" id="TIGR00052">
    <property type="entry name" value="nudix-type nucleoside diphosphatase, YffH/AdpP family"/>
    <property type="match status" value="1"/>
</dbReference>
<evidence type="ECO:0000256" key="2">
    <source>
        <dbReference type="ARBA" id="ARBA00007482"/>
    </source>
</evidence>
<dbReference type="Pfam" id="PF00293">
    <property type="entry name" value="NUDIX"/>
    <property type="match status" value="1"/>
</dbReference>
<keyword evidence="5" id="KW-0479">Metal-binding</keyword>
<protein>
    <recommendedName>
        <fullName evidence="4">ADP-ribose pyrophosphatase</fullName>
        <ecNumber evidence="3">3.6.1.13</ecNumber>
    </recommendedName>
    <alternativeName>
        <fullName evidence="9">ADP-ribose diphosphatase</fullName>
    </alternativeName>
    <alternativeName>
        <fullName evidence="11">ADP-ribose phosphohydrolase</fullName>
    </alternativeName>
    <alternativeName>
        <fullName evidence="10">Adenosine diphosphoribose pyrophosphatase</fullName>
    </alternativeName>
</protein>
<comment type="caution">
    <text evidence="14">The sequence shown here is derived from an EMBL/GenBank/DDBJ whole genome shotgun (WGS) entry which is preliminary data.</text>
</comment>
<dbReference type="Gene3D" id="3.90.79.10">
    <property type="entry name" value="Nucleoside Triphosphate Pyrophosphohydrolase"/>
    <property type="match status" value="1"/>
</dbReference>